<keyword evidence="1 5" id="KW-0963">Cytoplasm</keyword>
<dbReference type="GeneID" id="17286908"/>
<keyword evidence="2 4" id="KW-0647">Proteasome</keyword>
<name>A0A0D3L0V3_EMIH1</name>
<dbReference type="HOGENOM" id="CLU_035750_4_3_1"/>
<dbReference type="GO" id="GO:0005737">
    <property type="term" value="C:cytoplasm"/>
    <property type="evidence" value="ECO:0007669"/>
    <property type="project" value="UniProtKB-SubCell"/>
</dbReference>
<dbReference type="eggNOG" id="KOG0178">
    <property type="taxonomic scope" value="Eukaryota"/>
</dbReference>
<comment type="similarity">
    <text evidence="4 5">Belongs to the peptidase T1A family.</text>
</comment>
<evidence type="ECO:0000256" key="4">
    <source>
        <dbReference type="PROSITE-ProRule" id="PRU00808"/>
    </source>
</evidence>
<organism evidence="7 8">
    <name type="scientific">Emiliania huxleyi (strain CCMP1516)</name>
    <dbReference type="NCBI Taxonomy" id="280463"/>
    <lineage>
        <taxon>Eukaryota</taxon>
        <taxon>Haptista</taxon>
        <taxon>Haptophyta</taxon>
        <taxon>Prymnesiophyceae</taxon>
        <taxon>Isochrysidales</taxon>
        <taxon>Noelaerhabdaceae</taxon>
        <taxon>Emiliania</taxon>
    </lineage>
</organism>
<keyword evidence="8" id="KW-1185">Reference proteome</keyword>
<evidence type="ECO:0000256" key="3">
    <source>
        <dbReference type="ARBA" id="ARBA00023242"/>
    </source>
</evidence>
<dbReference type="PANTHER" id="PTHR11599">
    <property type="entry name" value="PROTEASOME SUBUNIT ALPHA/BETA"/>
    <property type="match status" value="1"/>
</dbReference>
<dbReference type="AlphaFoldDB" id="A0A0D3L0V3"/>
<keyword evidence="3 5" id="KW-0539">Nucleus</keyword>
<comment type="subunit">
    <text evidence="5">The 26S proteasome consists of a 20S proteasome core and two 19S regulatory subunits.</text>
</comment>
<dbReference type="Pfam" id="PF10584">
    <property type="entry name" value="Proteasome_A_N"/>
    <property type="match status" value="1"/>
</dbReference>
<evidence type="ECO:0000256" key="5">
    <source>
        <dbReference type="RuleBase" id="RU000551"/>
    </source>
</evidence>
<dbReference type="EnsemblProtists" id="EOD41638">
    <property type="protein sequence ID" value="EOD41638"/>
    <property type="gene ID" value="EMIHUDRAFT_94882"/>
</dbReference>
<evidence type="ECO:0000313" key="8">
    <source>
        <dbReference type="Proteomes" id="UP000013827"/>
    </source>
</evidence>
<dbReference type="RefSeq" id="XP_005794067.1">
    <property type="nucleotide sequence ID" value="XM_005794010.1"/>
</dbReference>
<evidence type="ECO:0000256" key="1">
    <source>
        <dbReference type="ARBA" id="ARBA00022490"/>
    </source>
</evidence>
<comment type="subcellular location">
    <subcellularLocation>
        <location evidence="5">Cytoplasm</location>
    </subcellularLocation>
    <subcellularLocation>
        <location evidence="5">Nucleus</location>
    </subcellularLocation>
</comment>
<dbReference type="STRING" id="2903.R1E1Z9"/>
<reference evidence="7" key="2">
    <citation type="submission" date="2024-10" db="UniProtKB">
        <authorList>
            <consortium name="EnsemblProtists"/>
        </authorList>
    </citation>
    <scope>IDENTIFICATION</scope>
</reference>
<dbReference type="Pfam" id="PF00227">
    <property type="entry name" value="Proteasome"/>
    <property type="match status" value="1"/>
</dbReference>
<evidence type="ECO:0000256" key="2">
    <source>
        <dbReference type="ARBA" id="ARBA00022942"/>
    </source>
</evidence>
<dbReference type="InterPro" id="IPR001353">
    <property type="entry name" value="Proteasome_sua/b"/>
</dbReference>
<dbReference type="PROSITE" id="PS00388">
    <property type="entry name" value="PROTEASOME_ALPHA_1"/>
    <property type="match status" value="1"/>
</dbReference>
<dbReference type="InterPro" id="IPR050115">
    <property type="entry name" value="Proteasome_alpha"/>
</dbReference>
<dbReference type="InterPro" id="IPR000426">
    <property type="entry name" value="Proteasome_asu_N"/>
</dbReference>
<feature type="domain" description="Proteasome alpha-type subunits" evidence="6">
    <location>
        <begin position="5"/>
        <end position="27"/>
    </location>
</feature>
<dbReference type="GO" id="GO:0006511">
    <property type="term" value="P:ubiquitin-dependent protein catabolic process"/>
    <property type="evidence" value="ECO:0007669"/>
    <property type="project" value="InterPro"/>
</dbReference>
<dbReference type="KEGG" id="ehx:EMIHUDRAFT_94882"/>
<dbReference type="PROSITE" id="PS00854">
    <property type="entry name" value="PROTEASOME_BETA_1"/>
    <property type="match status" value="1"/>
</dbReference>
<dbReference type="GO" id="GO:0005634">
    <property type="term" value="C:nucleus"/>
    <property type="evidence" value="ECO:0007669"/>
    <property type="project" value="UniProtKB-SubCell"/>
</dbReference>
<dbReference type="InterPro" id="IPR029055">
    <property type="entry name" value="Ntn_hydrolases_N"/>
</dbReference>
<dbReference type="GO" id="GO:0019773">
    <property type="term" value="C:proteasome core complex, alpha-subunit complex"/>
    <property type="evidence" value="ECO:0007669"/>
    <property type="project" value="UniProtKB-UniRule"/>
</dbReference>
<dbReference type="InterPro" id="IPR016050">
    <property type="entry name" value="Proteasome_bsu_CS"/>
</dbReference>
<dbReference type="Proteomes" id="UP000013827">
    <property type="component" value="Unassembled WGS sequence"/>
</dbReference>
<accession>A0A0D3L0V3</accession>
<protein>
    <recommendedName>
        <fullName evidence="5">Proteasome subunit alpha type</fullName>
    </recommendedName>
</protein>
<dbReference type="PROSITE" id="PS51475">
    <property type="entry name" value="PROTEASOME_ALPHA_2"/>
    <property type="match status" value="1"/>
</dbReference>
<reference evidence="8" key="1">
    <citation type="journal article" date="2013" name="Nature">
        <title>Pan genome of the phytoplankton Emiliania underpins its global distribution.</title>
        <authorList>
            <person name="Read B.A."/>
            <person name="Kegel J."/>
            <person name="Klute M.J."/>
            <person name="Kuo A."/>
            <person name="Lefebvre S.C."/>
            <person name="Maumus F."/>
            <person name="Mayer C."/>
            <person name="Miller J."/>
            <person name="Monier A."/>
            <person name="Salamov A."/>
            <person name="Young J."/>
            <person name="Aguilar M."/>
            <person name="Claverie J.M."/>
            <person name="Frickenhaus S."/>
            <person name="Gonzalez K."/>
            <person name="Herman E.K."/>
            <person name="Lin Y.C."/>
            <person name="Napier J."/>
            <person name="Ogata H."/>
            <person name="Sarno A.F."/>
            <person name="Shmutz J."/>
            <person name="Schroeder D."/>
            <person name="de Vargas C."/>
            <person name="Verret F."/>
            <person name="von Dassow P."/>
            <person name="Valentin K."/>
            <person name="Van de Peer Y."/>
            <person name="Wheeler G."/>
            <person name="Dacks J.B."/>
            <person name="Delwiche C.F."/>
            <person name="Dyhrman S.T."/>
            <person name="Glockner G."/>
            <person name="John U."/>
            <person name="Richards T."/>
            <person name="Worden A.Z."/>
            <person name="Zhang X."/>
            <person name="Grigoriev I.V."/>
            <person name="Allen A.E."/>
            <person name="Bidle K."/>
            <person name="Borodovsky M."/>
            <person name="Bowler C."/>
            <person name="Brownlee C."/>
            <person name="Cock J.M."/>
            <person name="Elias M."/>
            <person name="Gladyshev V.N."/>
            <person name="Groth M."/>
            <person name="Guda C."/>
            <person name="Hadaegh A."/>
            <person name="Iglesias-Rodriguez M.D."/>
            <person name="Jenkins J."/>
            <person name="Jones B.M."/>
            <person name="Lawson T."/>
            <person name="Leese F."/>
            <person name="Lindquist E."/>
            <person name="Lobanov A."/>
            <person name="Lomsadze A."/>
            <person name="Malik S.B."/>
            <person name="Marsh M.E."/>
            <person name="Mackinder L."/>
            <person name="Mock T."/>
            <person name="Mueller-Roeber B."/>
            <person name="Pagarete A."/>
            <person name="Parker M."/>
            <person name="Probert I."/>
            <person name="Quesneville H."/>
            <person name="Raines C."/>
            <person name="Rensing S.A."/>
            <person name="Riano-Pachon D.M."/>
            <person name="Richier S."/>
            <person name="Rokitta S."/>
            <person name="Shiraiwa Y."/>
            <person name="Soanes D.M."/>
            <person name="van der Giezen M."/>
            <person name="Wahlund T.M."/>
            <person name="Williams B."/>
            <person name="Wilson W."/>
            <person name="Wolfe G."/>
            <person name="Wurch L.L."/>
        </authorList>
    </citation>
    <scope>NUCLEOTIDE SEQUENCE</scope>
</reference>
<proteinExistence type="inferred from homology"/>
<evidence type="ECO:0000259" key="6">
    <source>
        <dbReference type="PROSITE" id="PS00388"/>
    </source>
</evidence>
<sequence>MSRRYDSRTTIFSPEGRLYQVEYAMEAISHAGTALGVLASDGVVLAAEKKISSKLLEPSKSSEKMYMVDDHVACAVAGITADANILINQARLHAQRHLYNYQVLTKTADATTLTPDNFDIVTLTRADGVVKYAQLTEAESQKLLDIAKAESAAADA</sequence>
<evidence type="ECO:0000313" key="7">
    <source>
        <dbReference type="EnsemblProtists" id="EOD41638"/>
    </source>
</evidence>
<dbReference type="Gene3D" id="3.60.20.10">
    <property type="entry name" value="Glutamine Phosphoribosylpyrophosphate, subunit 1, domain 1"/>
    <property type="match status" value="1"/>
</dbReference>
<dbReference type="SMART" id="SM00948">
    <property type="entry name" value="Proteasome_A_N"/>
    <property type="match status" value="1"/>
</dbReference>
<dbReference type="InterPro" id="IPR023332">
    <property type="entry name" value="Proteasome_alpha-type"/>
</dbReference>
<dbReference type="PaxDb" id="2903-EOD41638"/>
<dbReference type="SUPFAM" id="SSF56235">
    <property type="entry name" value="N-terminal nucleophile aminohydrolases (Ntn hydrolases)"/>
    <property type="match status" value="1"/>
</dbReference>